<dbReference type="Pfam" id="PF18029">
    <property type="entry name" value="Glyoxalase_6"/>
    <property type="match status" value="1"/>
</dbReference>
<dbReference type="Gene3D" id="3.10.180.10">
    <property type="entry name" value="2,3-Dihydroxybiphenyl 1,2-Dioxygenase, domain 1"/>
    <property type="match status" value="1"/>
</dbReference>
<reference evidence="3" key="1">
    <citation type="journal article" date="2019" name="Int. J. Syst. Evol. Microbiol.">
        <title>The Global Catalogue of Microorganisms (GCM) 10K type strain sequencing project: providing services to taxonomists for standard genome sequencing and annotation.</title>
        <authorList>
            <consortium name="The Broad Institute Genomics Platform"/>
            <consortium name="The Broad Institute Genome Sequencing Center for Infectious Disease"/>
            <person name="Wu L."/>
            <person name="Ma J."/>
        </authorList>
    </citation>
    <scope>NUCLEOTIDE SEQUENCE [LARGE SCALE GENOMIC DNA]</scope>
    <source>
        <strain evidence="3">JCM 16374</strain>
    </source>
</reference>
<name>A0ABP6E2K8_9ACTN</name>
<dbReference type="InterPro" id="IPR029068">
    <property type="entry name" value="Glyas_Bleomycin-R_OHBP_Dase"/>
</dbReference>
<comment type="caution">
    <text evidence="2">The sequence shown here is derived from an EMBL/GenBank/DDBJ whole genome shotgun (WGS) entry which is preliminary data.</text>
</comment>
<dbReference type="EMBL" id="BAAARK010000006">
    <property type="protein sequence ID" value="GAA2658433.1"/>
    <property type="molecule type" value="Genomic_DNA"/>
</dbReference>
<evidence type="ECO:0000313" key="2">
    <source>
        <dbReference type="EMBL" id="GAA2658433.1"/>
    </source>
</evidence>
<keyword evidence="3" id="KW-1185">Reference proteome</keyword>
<protein>
    <recommendedName>
        <fullName evidence="1">Glyoxalase-like domain-containing protein</fullName>
    </recommendedName>
</protein>
<dbReference type="InterPro" id="IPR041581">
    <property type="entry name" value="Glyoxalase_6"/>
</dbReference>
<sequence length="105" mass="11280">MNVECVDPVRLCAFWSQILSGASTPPRGEPAAVTSAGPIAMSFYRRRAAACPRSCVDIAVDYLESAVVRAVRLGGTPIGGIDRSGERPLQVMKDPEGNVFRFLAR</sequence>
<proteinExistence type="predicted"/>
<organism evidence="2 3">
    <name type="scientific">Streptomyces lunalinharesii</name>
    <dbReference type="NCBI Taxonomy" id="333384"/>
    <lineage>
        <taxon>Bacteria</taxon>
        <taxon>Bacillati</taxon>
        <taxon>Actinomycetota</taxon>
        <taxon>Actinomycetes</taxon>
        <taxon>Kitasatosporales</taxon>
        <taxon>Streptomycetaceae</taxon>
        <taxon>Streptomyces</taxon>
    </lineage>
</organism>
<evidence type="ECO:0000313" key="3">
    <source>
        <dbReference type="Proteomes" id="UP001500994"/>
    </source>
</evidence>
<dbReference type="Proteomes" id="UP001500994">
    <property type="component" value="Unassembled WGS sequence"/>
</dbReference>
<evidence type="ECO:0000259" key="1">
    <source>
        <dbReference type="Pfam" id="PF18029"/>
    </source>
</evidence>
<dbReference type="PANTHER" id="PTHR35908:SF1">
    <property type="entry name" value="CONSERVED PROTEIN"/>
    <property type="match status" value="1"/>
</dbReference>
<dbReference type="SUPFAM" id="SSF54593">
    <property type="entry name" value="Glyoxalase/Bleomycin resistance protein/Dihydroxybiphenyl dioxygenase"/>
    <property type="match status" value="1"/>
</dbReference>
<accession>A0ABP6E2K8</accession>
<gene>
    <name evidence="2" type="ORF">GCM10009864_26420</name>
</gene>
<feature type="domain" description="Glyoxalase-like" evidence="1">
    <location>
        <begin position="3"/>
        <end position="102"/>
    </location>
</feature>
<dbReference type="PANTHER" id="PTHR35908">
    <property type="entry name" value="HYPOTHETICAL FUSION PROTEIN"/>
    <property type="match status" value="1"/>
</dbReference>